<evidence type="ECO:0000256" key="10">
    <source>
        <dbReference type="HAMAP-Rule" id="MF_01043"/>
    </source>
</evidence>
<dbReference type="EC" id="2.3.1.275" evidence="10"/>
<sequence length="224" mass="24188">MLVPILASIVAGYFLGALPFGYVVSRAKGVNIFEEGSKNPGATNVLRVLSQKFGEPGRRLGIMVFVLDALKGAVATGWPWIAFKMGVWDAAYEHWDVVSLIGLGAALLGHCFSCFTRFKGGKGVATGAGGFMVLMAPSLLIALLVWWVVFQTTRYVSLASILATASLPVSSCTMWCLWGWPPFSVVIISAGATVFVAVRHRANIGRLMRGTENKFVKKTPEEKM</sequence>
<evidence type="ECO:0000256" key="3">
    <source>
        <dbReference type="ARBA" id="ARBA00022679"/>
    </source>
</evidence>
<keyword evidence="5 10" id="KW-1133">Transmembrane helix</keyword>
<dbReference type="OrthoDB" id="9777124at2"/>
<gene>
    <name evidence="10 11" type="primary">plsY</name>
    <name evidence="11" type="ORF">CKA38_06975</name>
</gene>
<dbReference type="NCBIfam" id="TIGR00023">
    <property type="entry name" value="glycerol-3-phosphate 1-O-acyltransferase PlsY"/>
    <property type="match status" value="1"/>
</dbReference>
<dbReference type="Pfam" id="PF02660">
    <property type="entry name" value="G3P_acyltransf"/>
    <property type="match status" value="1"/>
</dbReference>
<feature type="transmembrane region" description="Helical" evidence="10">
    <location>
        <begin position="60"/>
        <end position="83"/>
    </location>
</feature>
<dbReference type="PANTHER" id="PTHR30309">
    <property type="entry name" value="INNER MEMBRANE PROTEIN YGIH"/>
    <property type="match status" value="1"/>
</dbReference>
<feature type="transmembrane region" description="Helical" evidence="10">
    <location>
        <begin position="6"/>
        <end position="24"/>
    </location>
</feature>
<keyword evidence="6 10" id="KW-0443">Lipid metabolism</keyword>
<dbReference type="HAMAP" id="MF_01043">
    <property type="entry name" value="PlsY"/>
    <property type="match status" value="1"/>
</dbReference>
<comment type="subunit">
    <text evidence="10">Probably interacts with PlsX.</text>
</comment>
<comment type="catalytic activity">
    <reaction evidence="10">
        <text>an acyl phosphate + sn-glycerol 3-phosphate = a 1-acyl-sn-glycero-3-phosphate + phosphate</text>
        <dbReference type="Rhea" id="RHEA:34075"/>
        <dbReference type="ChEBI" id="CHEBI:43474"/>
        <dbReference type="ChEBI" id="CHEBI:57597"/>
        <dbReference type="ChEBI" id="CHEBI:57970"/>
        <dbReference type="ChEBI" id="CHEBI:59918"/>
        <dbReference type="EC" id="2.3.1.275"/>
    </reaction>
</comment>
<accession>A0A2U8E7I3</accession>
<dbReference type="SMART" id="SM01207">
    <property type="entry name" value="G3P_acyltransf"/>
    <property type="match status" value="1"/>
</dbReference>
<feature type="transmembrane region" description="Helical" evidence="10">
    <location>
        <begin position="127"/>
        <end position="149"/>
    </location>
</feature>
<evidence type="ECO:0000256" key="9">
    <source>
        <dbReference type="ARBA" id="ARBA00023264"/>
    </source>
</evidence>
<dbReference type="AlphaFoldDB" id="A0A2U8E7I3"/>
<dbReference type="InterPro" id="IPR003811">
    <property type="entry name" value="G3P_acylTferase_PlsY"/>
</dbReference>
<comment type="subcellular location">
    <subcellularLocation>
        <location evidence="10">Cell membrane</location>
        <topology evidence="10">Multi-pass membrane protein</topology>
    </subcellularLocation>
</comment>
<keyword evidence="4 10" id="KW-0812">Transmembrane</keyword>
<reference evidence="11 12" key="1">
    <citation type="journal article" date="2018" name="Syst. Appl. Microbiol.">
        <title>Ereboglobus luteus gen. nov. sp. nov. from cockroach guts, and new insights into the oxygen relationship of the genera Opitutus and Didymococcus (Verrucomicrobia: Opitutaceae).</title>
        <authorList>
            <person name="Tegtmeier D."/>
            <person name="Belitz A."/>
            <person name="Radek R."/>
            <person name="Heimerl T."/>
            <person name="Brune A."/>
        </authorList>
    </citation>
    <scope>NUCLEOTIDE SEQUENCE [LARGE SCALE GENOMIC DNA]</scope>
    <source>
        <strain evidence="11 12">Ho45</strain>
    </source>
</reference>
<dbReference type="EMBL" id="CP023004">
    <property type="protein sequence ID" value="AWI10572.1"/>
    <property type="molecule type" value="Genomic_DNA"/>
</dbReference>
<keyword evidence="3 10" id="KW-0808">Transferase</keyword>
<evidence type="ECO:0000256" key="1">
    <source>
        <dbReference type="ARBA" id="ARBA00022475"/>
    </source>
</evidence>
<dbReference type="KEGG" id="elut:CKA38_06975"/>
<name>A0A2U8E7I3_9BACT</name>
<evidence type="ECO:0000256" key="8">
    <source>
        <dbReference type="ARBA" id="ARBA00023209"/>
    </source>
</evidence>
<organism evidence="11 12">
    <name type="scientific">Ereboglobus luteus</name>
    <dbReference type="NCBI Taxonomy" id="1796921"/>
    <lineage>
        <taxon>Bacteria</taxon>
        <taxon>Pseudomonadati</taxon>
        <taxon>Verrucomicrobiota</taxon>
        <taxon>Opitutia</taxon>
        <taxon>Opitutales</taxon>
        <taxon>Opitutaceae</taxon>
        <taxon>Ereboglobus</taxon>
    </lineage>
</organism>
<dbReference type="PANTHER" id="PTHR30309:SF0">
    <property type="entry name" value="GLYCEROL-3-PHOSPHATE ACYLTRANSFERASE-RELATED"/>
    <property type="match status" value="1"/>
</dbReference>
<evidence type="ECO:0000313" key="11">
    <source>
        <dbReference type="EMBL" id="AWI10572.1"/>
    </source>
</evidence>
<protein>
    <recommendedName>
        <fullName evidence="10">Glycerol-3-phosphate acyltransferase</fullName>
    </recommendedName>
    <alternativeName>
        <fullName evidence="10">Acyl-PO4 G3P acyltransferase</fullName>
    </alternativeName>
    <alternativeName>
        <fullName evidence="10">Acyl-phosphate--glycerol-3-phosphate acyltransferase</fullName>
    </alternativeName>
    <alternativeName>
        <fullName evidence="10">G3P acyltransferase</fullName>
        <shortName evidence="10">GPAT</shortName>
        <ecNumber evidence="10">2.3.1.275</ecNumber>
    </alternativeName>
    <alternativeName>
        <fullName evidence="10">Lysophosphatidic acid synthase</fullName>
        <shortName evidence="10">LPA synthase</shortName>
    </alternativeName>
</protein>
<evidence type="ECO:0000256" key="5">
    <source>
        <dbReference type="ARBA" id="ARBA00022989"/>
    </source>
</evidence>
<comment type="pathway">
    <text evidence="10">Lipid metabolism; phospholipid metabolism.</text>
</comment>
<feature type="transmembrane region" description="Helical" evidence="10">
    <location>
        <begin position="177"/>
        <end position="198"/>
    </location>
</feature>
<keyword evidence="1 10" id="KW-1003">Cell membrane</keyword>
<comment type="function">
    <text evidence="10">Catalyzes the transfer of an acyl group from acyl-phosphate (acyl-PO(4)) to glycerol-3-phosphate (G3P) to form lysophosphatidic acid (LPA). This enzyme utilizes acyl-phosphate as fatty acyl donor, but not acyl-CoA or acyl-ACP.</text>
</comment>
<evidence type="ECO:0000313" key="12">
    <source>
        <dbReference type="Proteomes" id="UP000244896"/>
    </source>
</evidence>
<dbReference type="RefSeq" id="WP_108826470.1">
    <property type="nucleotide sequence ID" value="NZ_CP023004.1"/>
</dbReference>
<keyword evidence="9 10" id="KW-1208">Phospholipid metabolism</keyword>
<dbReference type="GO" id="GO:0043772">
    <property type="term" value="F:acyl-phosphate glycerol-3-phosphate acyltransferase activity"/>
    <property type="evidence" value="ECO:0007669"/>
    <property type="project" value="UniProtKB-UniRule"/>
</dbReference>
<proteinExistence type="inferred from homology"/>
<keyword evidence="11" id="KW-0012">Acyltransferase</keyword>
<evidence type="ECO:0000256" key="6">
    <source>
        <dbReference type="ARBA" id="ARBA00023098"/>
    </source>
</evidence>
<dbReference type="Proteomes" id="UP000244896">
    <property type="component" value="Chromosome"/>
</dbReference>
<evidence type="ECO:0000256" key="2">
    <source>
        <dbReference type="ARBA" id="ARBA00022516"/>
    </source>
</evidence>
<evidence type="ECO:0000256" key="4">
    <source>
        <dbReference type="ARBA" id="ARBA00022692"/>
    </source>
</evidence>
<keyword evidence="7 10" id="KW-0472">Membrane</keyword>
<evidence type="ECO:0000256" key="7">
    <source>
        <dbReference type="ARBA" id="ARBA00023136"/>
    </source>
</evidence>
<dbReference type="UniPathway" id="UPA00085"/>
<comment type="similarity">
    <text evidence="10">Belongs to the PlsY family.</text>
</comment>
<keyword evidence="8 10" id="KW-0594">Phospholipid biosynthesis</keyword>
<dbReference type="GO" id="GO:0008654">
    <property type="term" value="P:phospholipid biosynthetic process"/>
    <property type="evidence" value="ECO:0007669"/>
    <property type="project" value="UniProtKB-UniRule"/>
</dbReference>
<feature type="transmembrane region" description="Helical" evidence="10">
    <location>
        <begin position="95"/>
        <end position="115"/>
    </location>
</feature>
<keyword evidence="2 10" id="KW-0444">Lipid biosynthesis</keyword>
<keyword evidence="12" id="KW-1185">Reference proteome</keyword>
<dbReference type="GO" id="GO:0005886">
    <property type="term" value="C:plasma membrane"/>
    <property type="evidence" value="ECO:0007669"/>
    <property type="project" value="UniProtKB-SubCell"/>
</dbReference>